<accession>A0A5C6N161</accession>
<dbReference type="PANTHER" id="PTHR23352:SF2">
    <property type="entry name" value="NEURAL PROLIFERATION DIFFERENTIATION AND CONTROL PROTEIN 1"/>
    <property type="match status" value="1"/>
</dbReference>
<feature type="transmembrane region" description="Helical" evidence="2">
    <location>
        <begin position="175"/>
        <end position="201"/>
    </location>
</feature>
<gene>
    <name evidence="3" type="ORF">D4764_05G0014040</name>
</gene>
<name>A0A5C6N161_9TELE</name>
<evidence type="ECO:0000313" key="4">
    <source>
        <dbReference type="Proteomes" id="UP000324091"/>
    </source>
</evidence>
<sequence length="308" mass="32911">MEGGVNSVTWSQEQPLVPALSPVSRVPRVPQCVPRSLDCARAGRHFCQPGSSQCGPCLYPLVETSRGRCVVRRRPTPRPAHPSHGTVSRFPELDEEIDLLSAVISEQRTISKVPGTVWYCLDPSRPESSPAAPTERPRSHSVPVPSVNPAGTTNNTTPDLLSAPVILPYPPNNNVFIIMSSVLIIAGSVALVVAAACWVRLQRGVHLTQKMDYPVYGLMGAPTFDSLAPLPVVGHTHRSSPTHPPVVGPPHHDSPYPLKYTTPTVTGTHPRTRGQEVGPQRPDVPLPAPEAADALHGEVGAPSLCAPP</sequence>
<keyword evidence="2" id="KW-0472">Membrane</keyword>
<comment type="caution">
    <text evidence="3">The sequence shown here is derived from an EMBL/GenBank/DDBJ whole genome shotgun (WGS) entry which is preliminary data.</text>
</comment>
<dbReference type="AlphaFoldDB" id="A0A5C6N161"/>
<keyword evidence="2" id="KW-1133">Transmembrane helix</keyword>
<proteinExistence type="predicted"/>
<protein>
    <submittedName>
        <fullName evidence="3">Neural proliferation differentiation and control protein 1</fullName>
    </submittedName>
</protein>
<dbReference type="InterPro" id="IPR009635">
    <property type="entry name" value="NPDC1"/>
</dbReference>
<feature type="region of interest" description="Disordered" evidence="1">
    <location>
        <begin position="260"/>
        <end position="308"/>
    </location>
</feature>
<dbReference type="Pfam" id="PF06809">
    <property type="entry name" value="NPDC1"/>
    <property type="match status" value="2"/>
</dbReference>
<dbReference type="EMBL" id="RHFK02000018">
    <property type="protein sequence ID" value="TWW61314.1"/>
    <property type="molecule type" value="Genomic_DNA"/>
</dbReference>
<reference evidence="3 4" key="1">
    <citation type="submission" date="2019-04" db="EMBL/GenBank/DDBJ databases">
        <title>Chromosome genome assembly for Takifugu flavidus.</title>
        <authorList>
            <person name="Xiao S."/>
        </authorList>
    </citation>
    <scope>NUCLEOTIDE SEQUENCE [LARGE SCALE GENOMIC DNA]</scope>
    <source>
        <strain evidence="3">HTHZ2018</strain>
        <tissue evidence="3">Muscle</tissue>
    </source>
</reference>
<dbReference type="PANTHER" id="PTHR23352">
    <property type="entry name" value="NEURAL PROLIFERATION DIFFERENTIATION AND CONTROL PROTEIN-1 NPDC-1 PROTEIN"/>
    <property type="match status" value="1"/>
</dbReference>
<dbReference type="GO" id="GO:0016020">
    <property type="term" value="C:membrane"/>
    <property type="evidence" value="ECO:0007669"/>
    <property type="project" value="InterPro"/>
</dbReference>
<dbReference type="Proteomes" id="UP000324091">
    <property type="component" value="Chromosome 5"/>
</dbReference>
<evidence type="ECO:0000313" key="3">
    <source>
        <dbReference type="EMBL" id="TWW61314.1"/>
    </source>
</evidence>
<keyword evidence="4" id="KW-1185">Reference proteome</keyword>
<organism evidence="3 4">
    <name type="scientific">Takifugu flavidus</name>
    <name type="common">sansaifugu</name>
    <dbReference type="NCBI Taxonomy" id="433684"/>
    <lineage>
        <taxon>Eukaryota</taxon>
        <taxon>Metazoa</taxon>
        <taxon>Chordata</taxon>
        <taxon>Craniata</taxon>
        <taxon>Vertebrata</taxon>
        <taxon>Euteleostomi</taxon>
        <taxon>Actinopterygii</taxon>
        <taxon>Neopterygii</taxon>
        <taxon>Teleostei</taxon>
        <taxon>Neoteleostei</taxon>
        <taxon>Acanthomorphata</taxon>
        <taxon>Eupercaria</taxon>
        <taxon>Tetraodontiformes</taxon>
        <taxon>Tetradontoidea</taxon>
        <taxon>Tetraodontidae</taxon>
        <taxon>Takifugu</taxon>
    </lineage>
</organism>
<feature type="region of interest" description="Disordered" evidence="1">
    <location>
        <begin position="128"/>
        <end position="156"/>
    </location>
</feature>
<evidence type="ECO:0000256" key="1">
    <source>
        <dbReference type="SAM" id="MobiDB-lite"/>
    </source>
</evidence>
<evidence type="ECO:0000256" key="2">
    <source>
        <dbReference type="SAM" id="Phobius"/>
    </source>
</evidence>
<keyword evidence="2" id="KW-0812">Transmembrane</keyword>
<feature type="region of interest" description="Disordered" evidence="1">
    <location>
        <begin position="235"/>
        <end position="254"/>
    </location>
</feature>